<name>A0A5N5NKL3_PANHP</name>
<evidence type="ECO:0000256" key="10">
    <source>
        <dbReference type="ARBA" id="ARBA00023170"/>
    </source>
</evidence>
<evidence type="ECO:0000256" key="7">
    <source>
        <dbReference type="ARBA" id="ARBA00022989"/>
    </source>
</evidence>
<reference evidence="16 17" key="1">
    <citation type="submission" date="2019-06" db="EMBL/GenBank/DDBJ databases">
        <title>A chromosome-scale genome assembly of the striped catfish, Pangasianodon hypophthalmus.</title>
        <authorList>
            <person name="Wen M."/>
            <person name="Zahm M."/>
            <person name="Roques C."/>
            <person name="Cabau C."/>
            <person name="Klopp C."/>
            <person name="Donnadieu C."/>
            <person name="Jouanno E."/>
            <person name="Avarre J.-C."/>
            <person name="Campet M."/>
            <person name="Ha T.T.T."/>
            <person name="Dugue R."/>
            <person name="Lampietro C."/>
            <person name="Louis A."/>
            <person name="Herpin A."/>
            <person name="Echchiki A."/>
            <person name="Berthelot C."/>
            <person name="Parey E."/>
            <person name="Roest-Crollius H."/>
            <person name="Braasch I."/>
            <person name="Postlethwait J."/>
            <person name="Bobe J."/>
            <person name="Montfort J."/>
            <person name="Bouchez O."/>
            <person name="Begum T."/>
            <person name="Schartl M."/>
            <person name="Guiguen Y."/>
        </authorList>
    </citation>
    <scope>NUCLEOTIDE SEQUENCE [LARGE SCALE GENOMIC DNA]</scope>
    <source>
        <strain evidence="16 17">Indonesia</strain>
        <tissue evidence="16">Blood</tissue>
    </source>
</reference>
<evidence type="ECO:0000313" key="17">
    <source>
        <dbReference type="Proteomes" id="UP000327468"/>
    </source>
</evidence>
<keyword evidence="17" id="KW-1185">Reference proteome</keyword>
<dbReference type="FunFam" id="2.10.50.10:FF:000009">
    <property type="entry name" value="Tumor necrosis factor receptor superfamily member 14"/>
    <property type="match status" value="1"/>
</dbReference>
<feature type="transmembrane region" description="Helical" evidence="13">
    <location>
        <begin position="207"/>
        <end position="229"/>
    </location>
</feature>
<dbReference type="PANTHER" id="PTHR46838">
    <property type="entry name" value="TUMOR NECROSIS FACTOR RECEPTOR SUPERFAMILY MEMBER 14"/>
    <property type="match status" value="1"/>
</dbReference>
<keyword evidence="6" id="KW-0677">Repeat</keyword>
<dbReference type="AlphaFoldDB" id="A0A5N5NKL3"/>
<comment type="caution">
    <text evidence="12">Lacks conserved residue(s) required for the propagation of feature annotation.</text>
</comment>
<comment type="caution">
    <text evidence="16">The sequence shown here is derived from an EMBL/GenBank/DDBJ whole genome shotgun (WGS) entry which is preliminary data.</text>
</comment>
<keyword evidence="10" id="KW-0675">Receptor</keyword>
<dbReference type="PRINTS" id="PR01680">
    <property type="entry name" value="TNFACTORR6"/>
</dbReference>
<dbReference type="Proteomes" id="UP000327468">
    <property type="component" value="Chromosome 8"/>
</dbReference>
<evidence type="ECO:0000256" key="3">
    <source>
        <dbReference type="ARBA" id="ARBA00022581"/>
    </source>
</evidence>
<evidence type="ECO:0000256" key="9">
    <source>
        <dbReference type="ARBA" id="ARBA00023157"/>
    </source>
</evidence>
<gene>
    <name evidence="16" type="ORF">PHYPO_G00230890</name>
</gene>
<keyword evidence="8 13" id="KW-0472">Membrane</keyword>
<sequence>MFMLMSFSNVKHTMATMRLRDIICLTLLNLIIVTCCKACNSAEYEIDGECCLMCTPGHHVLKHCDSNSATNCSVCTGSTYTDVPNGLMACLTCTVCDEGNGLRVKRKCLYNSDALCEPLPGYYCIETHGESCRKAREHSTCLPGQHIYQIGTSLTDTVCKDCSEETYSDGSLMHCEPLTNCESLGQITITQGTKSSDAVCSHKPTHLGLIIGILLSLLLLIVILSVLSWTKKKALTGCRNNLY</sequence>
<keyword evidence="11" id="KW-0325">Glycoprotein</keyword>
<feature type="chain" id="PRO_5024333694" description="TNFR-Cys domain-containing protein" evidence="14">
    <location>
        <begin position="39"/>
        <end position="243"/>
    </location>
</feature>
<dbReference type="GO" id="GO:0009897">
    <property type="term" value="C:external side of plasma membrane"/>
    <property type="evidence" value="ECO:0007669"/>
    <property type="project" value="TreeGrafter"/>
</dbReference>
<feature type="domain" description="TNFR-Cys" evidence="15">
    <location>
        <begin position="74"/>
        <end position="116"/>
    </location>
</feature>
<dbReference type="Pfam" id="PF00020">
    <property type="entry name" value="TNFR_c6"/>
    <property type="match status" value="2"/>
</dbReference>
<evidence type="ECO:0000256" key="5">
    <source>
        <dbReference type="ARBA" id="ARBA00022729"/>
    </source>
</evidence>
<dbReference type="GO" id="GO:0050830">
    <property type="term" value="P:defense response to Gram-positive bacterium"/>
    <property type="evidence" value="ECO:0007669"/>
    <property type="project" value="TreeGrafter"/>
</dbReference>
<keyword evidence="5 14" id="KW-0732">Signal</keyword>
<proteinExistence type="predicted"/>
<keyword evidence="9 12" id="KW-1015">Disulfide bond</keyword>
<dbReference type="GO" id="GO:2000406">
    <property type="term" value="P:positive regulation of T cell migration"/>
    <property type="evidence" value="ECO:0007669"/>
    <property type="project" value="TreeGrafter"/>
</dbReference>
<accession>A0A5N5NKL3</accession>
<dbReference type="PROSITE" id="PS00652">
    <property type="entry name" value="TNFR_NGFR_1"/>
    <property type="match status" value="1"/>
</dbReference>
<evidence type="ECO:0000259" key="15">
    <source>
        <dbReference type="PROSITE" id="PS50050"/>
    </source>
</evidence>
<protein>
    <recommendedName>
        <fullName evidence="15">TNFR-Cys domain-containing protein</fullName>
    </recommendedName>
</protein>
<dbReference type="GO" id="GO:0006955">
    <property type="term" value="P:immune response"/>
    <property type="evidence" value="ECO:0007669"/>
    <property type="project" value="InterPro"/>
</dbReference>
<feature type="repeat" description="TNFR-Cys" evidence="12">
    <location>
        <begin position="74"/>
        <end position="116"/>
    </location>
</feature>
<dbReference type="SUPFAM" id="SSF57586">
    <property type="entry name" value="TNF receptor-like"/>
    <property type="match status" value="2"/>
</dbReference>
<evidence type="ECO:0000313" key="16">
    <source>
        <dbReference type="EMBL" id="KAB5567273.1"/>
    </source>
</evidence>
<dbReference type="FunFam" id="2.10.50.10:FF:000007">
    <property type="entry name" value="TNF receptor superfamily member 14"/>
    <property type="match status" value="1"/>
</dbReference>
<evidence type="ECO:0000256" key="11">
    <source>
        <dbReference type="ARBA" id="ARBA00023180"/>
    </source>
</evidence>
<keyword evidence="2" id="KW-0597">Phosphoprotein</keyword>
<evidence type="ECO:0000256" key="6">
    <source>
        <dbReference type="ARBA" id="ARBA00022737"/>
    </source>
</evidence>
<dbReference type="GO" id="GO:0006915">
    <property type="term" value="P:apoptotic process"/>
    <property type="evidence" value="ECO:0007669"/>
    <property type="project" value="InterPro"/>
</dbReference>
<keyword evidence="7 13" id="KW-1133">Transmembrane helix</keyword>
<dbReference type="GO" id="GO:0007165">
    <property type="term" value="P:signal transduction"/>
    <property type="evidence" value="ECO:0007669"/>
    <property type="project" value="InterPro"/>
</dbReference>
<dbReference type="SMART" id="SM00208">
    <property type="entry name" value="TNFR"/>
    <property type="match status" value="4"/>
</dbReference>
<dbReference type="PROSITE" id="PS50050">
    <property type="entry name" value="TNFR_NGFR_2"/>
    <property type="match status" value="1"/>
</dbReference>
<feature type="signal peptide" evidence="14">
    <location>
        <begin position="1"/>
        <end position="38"/>
    </location>
</feature>
<dbReference type="Gene3D" id="2.10.50.10">
    <property type="entry name" value="Tumor Necrosis Factor Receptor, subunit A, domain 2"/>
    <property type="match status" value="3"/>
</dbReference>
<evidence type="ECO:0000256" key="13">
    <source>
        <dbReference type="SAM" id="Phobius"/>
    </source>
</evidence>
<dbReference type="EMBL" id="VFJC01000009">
    <property type="protein sequence ID" value="KAB5567273.1"/>
    <property type="molecule type" value="Genomic_DNA"/>
</dbReference>
<evidence type="ECO:0000256" key="8">
    <source>
        <dbReference type="ARBA" id="ARBA00023136"/>
    </source>
</evidence>
<dbReference type="GO" id="GO:0050829">
    <property type="term" value="P:defense response to Gram-negative bacterium"/>
    <property type="evidence" value="ECO:0007669"/>
    <property type="project" value="TreeGrafter"/>
</dbReference>
<dbReference type="GO" id="GO:0002720">
    <property type="term" value="P:positive regulation of cytokine production involved in immune response"/>
    <property type="evidence" value="ECO:0007669"/>
    <property type="project" value="TreeGrafter"/>
</dbReference>
<dbReference type="GO" id="GO:0046642">
    <property type="term" value="P:negative regulation of alpha-beta T cell proliferation"/>
    <property type="evidence" value="ECO:0007669"/>
    <property type="project" value="TreeGrafter"/>
</dbReference>
<feature type="disulfide bond" evidence="12">
    <location>
        <begin position="75"/>
        <end position="90"/>
    </location>
</feature>
<evidence type="ECO:0000256" key="4">
    <source>
        <dbReference type="ARBA" id="ARBA00022692"/>
    </source>
</evidence>
<dbReference type="PANTHER" id="PTHR46838:SF1">
    <property type="entry name" value="TUMOR NECROSIS FACTOR RECEPTOR SUPERFAMILY MEMBER 14"/>
    <property type="match status" value="1"/>
</dbReference>
<comment type="subcellular location">
    <subcellularLocation>
        <location evidence="1">Membrane</location>
        <topology evidence="1">Single-pass type I membrane protein</topology>
    </subcellularLocation>
</comment>
<evidence type="ECO:0000256" key="14">
    <source>
        <dbReference type="SAM" id="SignalP"/>
    </source>
</evidence>
<dbReference type="GO" id="GO:0004888">
    <property type="term" value="F:transmembrane signaling receptor activity"/>
    <property type="evidence" value="ECO:0007669"/>
    <property type="project" value="InterPro"/>
</dbReference>
<evidence type="ECO:0000256" key="12">
    <source>
        <dbReference type="PROSITE-ProRule" id="PRU00206"/>
    </source>
</evidence>
<evidence type="ECO:0000256" key="2">
    <source>
        <dbReference type="ARBA" id="ARBA00022553"/>
    </source>
</evidence>
<dbReference type="InterPro" id="IPR008063">
    <property type="entry name" value="Fas_rcpt"/>
</dbReference>
<organism evidence="16 17">
    <name type="scientific">Pangasianodon hypophthalmus</name>
    <name type="common">Striped catfish</name>
    <name type="synonym">Helicophagus hypophthalmus</name>
    <dbReference type="NCBI Taxonomy" id="310915"/>
    <lineage>
        <taxon>Eukaryota</taxon>
        <taxon>Metazoa</taxon>
        <taxon>Chordata</taxon>
        <taxon>Craniata</taxon>
        <taxon>Vertebrata</taxon>
        <taxon>Euteleostomi</taxon>
        <taxon>Actinopterygii</taxon>
        <taxon>Neopterygii</taxon>
        <taxon>Teleostei</taxon>
        <taxon>Ostariophysi</taxon>
        <taxon>Siluriformes</taxon>
        <taxon>Pangasiidae</taxon>
        <taxon>Pangasianodon</taxon>
    </lineage>
</organism>
<keyword evidence="4 13" id="KW-0812">Transmembrane</keyword>
<dbReference type="InterPro" id="IPR001368">
    <property type="entry name" value="TNFR/NGFR_Cys_rich_reg"/>
</dbReference>
<keyword evidence="3" id="KW-0945">Host-virus interaction</keyword>
<evidence type="ECO:0000256" key="1">
    <source>
        <dbReference type="ARBA" id="ARBA00004479"/>
    </source>
</evidence>